<keyword evidence="2" id="KW-1185">Reference proteome</keyword>
<dbReference type="InterPro" id="IPR036078">
    <property type="entry name" value="Spo11/TopoVI_A_sf"/>
</dbReference>
<dbReference type="OrthoDB" id="6059266at2"/>
<dbReference type="GO" id="GO:0003677">
    <property type="term" value="F:DNA binding"/>
    <property type="evidence" value="ECO:0007669"/>
    <property type="project" value="InterPro"/>
</dbReference>
<protein>
    <recommendedName>
        <fullName evidence="3">DUF2399 domain-containing protein</fullName>
    </recommendedName>
</protein>
<dbReference type="Proteomes" id="UP000003704">
    <property type="component" value="Unassembled WGS sequence"/>
</dbReference>
<sequence>MSEADWSSADARGIRTRAIDVGAKSTLRGKRQRRVDALDPEACAAWPEDWRTLAREWLADSASRQWKTLLGIAGPTRAAMAPELLDALLVAGWLTLDEKREDGRWVAVRAEFRELERLRERLGLPNRDRLAERHRGLLDRRFDDAALDAAAQALIETAPALAIRRHSLLGKLADWSADRRSGTRRDFALFAAGDTKGIADADWNWLAASLSLAEFGIEAHTPLLLMRAPLAIAAVPDFIGLTPETIAAGIGSPARIPRWRLVENRTSFERAARRYGAEDGVIWLPGYPPGWWMKAVAQLLEQHPAPALIACDPDPAGIEIALSAAAPWESAGLDWQPWQMEPAVLNRLPTAKPLAEADRVLLSRLLGRPLPTTLRALAEAMRERGIKGEQEGLGEL</sequence>
<name>I8TBU3_9GAMM</name>
<dbReference type="RefSeq" id="WP_007184449.1">
    <property type="nucleotide sequence ID" value="NZ_AKGD01000001.1"/>
</dbReference>
<evidence type="ECO:0000313" key="2">
    <source>
        <dbReference type="Proteomes" id="UP000003704"/>
    </source>
</evidence>
<reference evidence="1 2" key="1">
    <citation type="journal article" date="2012" name="J. Bacteriol.">
        <title>Genome Sequence of n-Alkane-Degrading Hydrocarboniphaga effusa Strain AP103T (ATCC BAA-332T).</title>
        <authorList>
            <person name="Chang H.K."/>
            <person name="Zylstra G.J."/>
            <person name="Chae J.C."/>
        </authorList>
    </citation>
    <scope>NUCLEOTIDE SEQUENCE [LARGE SCALE GENOMIC DNA]</scope>
    <source>
        <strain evidence="1 2">AP103</strain>
    </source>
</reference>
<dbReference type="STRING" id="1172194.WQQ_14970"/>
<proteinExistence type="predicted"/>
<gene>
    <name evidence="1" type="ORF">WQQ_14970</name>
</gene>
<dbReference type="GO" id="GO:0005694">
    <property type="term" value="C:chromosome"/>
    <property type="evidence" value="ECO:0007669"/>
    <property type="project" value="InterPro"/>
</dbReference>
<organism evidence="1 2">
    <name type="scientific">Hydrocarboniphaga effusa AP103</name>
    <dbReference type="NCBI Taxonomy" id="1172194"/>
    <lineage>
        <taxon>Bacteria</taxon>
        <taxon>Pseudomonadati</taxon>
        <taxon>Pseudomonadota</taxon>
        <taxon>Gammaproteobacteria</taxon>
        <taxon>Nevskiales</taxon>
        <taxon>Nevskiaceae</taxon>
        <taxon>Hydrocarboniphaga</taxon>
    </lineage>
</organism>
<dbReference type="EMBL" id="AKGD01000001">
    <property type="protein sequence ID" value="EIT71360.1"/>
    <property type="molecule type" value="Genomic_DNA"/>
</dbReference>
<evidence type="ECO:0000313" key="1">
    <source>
        <dbReference type="EMBL" id="EIT71360.1"/>
    </source>
</evidence>
<dbReference type="AlphaFoldDB" id="I8TBU3"/>
<comment type="caution">
    <text evidence="1">The sequence shown here is derived from an EMBL/GenBank/DDBJ whole genome shotgun (WGS) entry which is preliminary data.</text>
</comment>
<accession>I8TBU3</accession>
<dbReference type="SUPFAM" id="SSF56726">
    <property type="entry name" value="DNA topoisomerase IV, alpha subunit"/>
    <property type="match status" value="1"/>
</dbReference>
<evidence type="ECO:0008006" key="3">
    <source>
        <dbReference type="Google" id="ProtNLM"/>
    </source>
</evidence>